<keyword evidence="2" id="KW-1185">Reference proteome</keyword>
<evidence type="ECO:0000313" key="1">
    <source>
        <dbReference type="EMBL" id="AWH85110.1"/>
    </source>
</evidence>
<dbReference type="OrthoDB" id="1413206at2"/>
<gene>
    <name evidence="1" type="ORF">HYN59_08225</name>
</gene>
<dbReference type="AlphaFoldDB" id="A0A2S1QXH2"/>
<protein>
    <submittedName>
        <fullName evidence="1">Uncharacterized protein</fullName>
    </submittedName>
</protein>
<accession>A0A2S1QXH2</accession>
<dbReference type="KEGG" id="falb:HYN59_08225"/>
<dbReference type="RefSeq" id="WP_108777814.1">
    <property type="nucleotide sequence ID" value="NZ_CP029186.1"/>
</dbReference>
<name>A0A2S1QXH2_9FLAO</name>
<organism evidence="1 2">
    <name type="scientific">Flavobacterium album</name>
    <dbReference type="NCBI Taxonomy" id="2175091"/>
    <lineage>
        <taxon>Bacteria</taxon>
        <taxon>Pseudomonadati</taxon>
        <taxon>Bacteroidota</taxon>
        <taxon>Flavobacteriia</taxon>
        <taxon>Flavobacteriales</taxon>
        <taxon>Flavobacteriaceae</taxon>
        <taxon>Flavobacterium</taxon>
    </lineage>
</organism>
<sequence>MQIFIVVTKKKGWDGIEGHLNTISEITQDLFIKQYTNGKLNFEICKPHDILRWYINHQELLNPTSFQEIISRDVESIDLMMTNNFKNITSQFVGRLFSKEDMVPTNVILKNVYDLYESVINDKYYGDLRIEFQKNINISPGKLNDKRFDTWEYINNNLHSAGLDGFDEFGVKIMETLNAIKDDSINYISIHYLLLDVIGYSQDNLTKKDSTTMANTIHDSWHAGFATTCDFFILNDNFAFAKTELLYKAMDITTEIRKPQDIVKHDYLDGGECNNAEELLELLFGIFNKGIFKEHDNYKSYSLNFHIFGYFNEILNFKNSELLLFKRVLLNKIGLLKQEYEALIISINYLLGNESYIQNETKENSFYRAWFLDPYLFTLDFHEDRPVMKIRMVAKTKEN</sequence>
<dbReference type="Proteomes" id="UP000244929">
    <property type="component" value="Chromosome"/>
</dbReference>
<dbReference type="EMBL" id="CP029186">
    <property type="protein sequence ID" value="AWH85110.1"/>
    <property type="molecule type" value="Genomic_DNA"/>
</dbReference>
<evidence type="ECO:0000313" key="2">
    <source>
        <dbReference type="Proteomes" id="UP000244929"/>
    </source>
</evidence>
<reference evidence="1 2" key="1">
    <citation type="submission" date="2018-04" db="EMBL/GenBank/DDBJ databases">
        <title>Genome sequencing of Flavobacterium sp. HYN0059.</title>
        <authorList>
            <person name="Yi H."/>
            <person name="Baek C."/>
        </authorList>
    </citation>
    <scope>NUCLEOTIDE SEQUENCE [LARGE SCALE GENOMIC DNA]</scope>
    <source>
        <strain evidence="1 2">HYN0059</strain>
    </source>
</reference>
<proteinExistence type="predicted"/>